<evidence type="ECO:0000313" key="3">
    <source>
        <dbReference type="Proteomes" id="UP001172673"/>
    </source>
</evidence>
<comment type="caution">
    <text evidence="2">The sequence shown here is derived from an EMBL/GenBank/DDBJ whole genome shotgun (WGS) entry which is preliminary data.</text>
</comment>
<reference evidence="2" key="1">
    <citation type="submission" date="2022-10" db="EMBL/GenBank/DDBJ databases">
        <title>Culturing micro-colonial fungi from biological soil crusts in the Mojave desert and describing Neophaeococcomyces mojavensis, and introducing the new genera and species Taxawa tesnikishii.</title>
        <authorList>
            <person name="Kurbessoian T."/>
            <person name="Stajich J.E."/>
        </authorList>
    </citation>
    <scope>NUCLEOTIDE SEQUENCE</scope>
    <source>
        <strain evidence="2">TK_41</strain>
    </source>
</reference>
<dbReference type="Gene3D" id="3.40.630.10">
    <property type="entry name" value="Zn peptidases"/>
    <property type="match status" value="1"/>
</dbReference>
<dbReference type="GO" id="GO:0016787">
    <property type="term" value="F:hydrolase activity"/>
    <property type="evidence" value="ECO:0007669"/>
    <property type="project" value="InterPro"/>
</dbReference>
<dbReference type="PANTHER" id="PTHR11014">
    <property type="entry name" value="PEPTIDASE M20 FAMILY MEMBER"/>
    <property type="match status" value="1"/>
</dbReference>
<dbReference type="Gene3D" id="3.30.70.360">
    <property type="match status" value="1"/>
</dbReference>
<accession>A0AA38XLJ4</accession>
<evidence type="ECO:0008006" key="4">
    <source>
        <dbReference type="Google" id="ProtNLM"/>
    </source>
</evidence>
<dbReference type="EMBL" id="JAPDRK010000002">
    <property type="protein sequence ID" value="KAJ9615681.1"/>
    <property type="molecule type" value="Genomic_DNA"/>
</dbReference>
<evidence type="ECO:0000313" key="2">
    <source>
        <dbReference type="EMBL" id="KAJ9615681.1"/>
    </source>
</evidence>
<dbReference type="InterPro" id="IPR036264">
    <property type="entry name" value="Bact_exopeptidase_dim_dom"/>
</dbReference>
<dbReference type="NCBIfam" id="TIGR01891">
    <property type="entry name" value="amidohydrolases"/>
    <property type="match status" value="1"/>
</dbReference>
<dbReference type="SUPFAM" id="SSF55031">
    <property type="entry name" value="Bacterial exopeptidase dimerisation domain"/>
    <property type="match status" value="1"/>
</dbReference>
<comment type="similarity">
    <text evidence="1">Belongs to the peptidase M20A family.</text>
</comment>
<name>A0AA38XLJ4_9EURO</name>
<proteinExistence type="inferred from homology"/>
<protein>
    <recommendedName>
        <fullName evidence="4">Peptidase M20 dimerisation domain-containing protein</fullName>
    </recommendedName>
</protein>
<dbReference type="SUPFAM" id="SSF53187">
    <property type="entry name" value="Zn-dependent exopeptidases"/>
    <property type="match status" value="1"/>
</dbReference>
<dbReference type="AlphaFoldDB" id="A0AA38XLJ4"/>
<organism evidence="2 3">
    <name type="scientific">Cladophialophora chaetospira</name>
    <dbReference type="NCBI Taxonomy" id="386627"/>
    <lineage>
        <taxon>Eukaryota</taxon>
        <taxon>Fungi</taxon>
        <taxon>Dikarya</taxon>
        <taxon>Ascomycota</taxon>
        <taxon>Pezizomycotina</taxon>
        <taxon>Eurotiomycetes</taxon>
        <taxon>Chaetothyriomycetidae</taxon>
        <taxon>Chaetothyriales</taxon>
        <taxon>Herpotrichiellaceae</taxon>
        <taxon>Cladophialophora</taxon>
    </lineage>
</organism>
<dbReference type="InterPro" id="IPR017439">
    <property type="entry name" value="Amidohydrolase"/>
</dbReference>
<evidence type="ECO:0000256" key="1">
    <source>
        <dbReference type="ARBA" id="ARBA00006247"/>
    </source>
</evidence>
<keyword evidence="3" id="KW-1185">Reference proteome</keyword>
<sequence length="454" mass="49685">MDLPYSFDKWRHIFEESFPDLDKYGSIYKDLHQHPELPCQESRTAAVVAGHLESLGYQVKKNIGGHGLVGILSNGTGKTVLLRSELDALPIKEDTGLLYASKAKQVDEDGISKHVMHACGHDMHMASLLGAADLMKSIKDIWSGTQVCLFQPNEERLLGGQAMIEDGLFSKIPLPDIVLGQHAVPIKAGTIGTRPGRVLGFLDSLDVRVYGKGTHSSTPELGIDPILIASCIVSRLQMVVAREIDTKEPCVVTCGTFHGGTDASIIPEYADFKVDVRSFNKDIQLAAVKAVKRIIQGECQAARSPKTPRILTATSCPPIDNDEQATARFTRALRGFYGDIASEKVLLMDLDMTADDFVLFGHPPGGKPIPYIYWNYGVTPGDQYDEAEREGTIQDLPCNHNSKFAPEIEPSLRAGIEALAIASVLFFEDGARSAHISSQNTVAAMSMDRFYHLY</sequence>
<gene>
    <name evidence="2" type="ORF">H2200_001757</name>
</gene>
<dbReference type="PANTHER" id="PTHR11014:SF63">
    <property type="entry name" value="METALLOPEPTIDASE, PUTATIVE (AFU_ORTHOLOGUE AFUA_6G09600)-RELATED"/>
    <property type="match status" value="1"/>
</dbReference>
<dbReference type="Pfam" id="PF01546">
    <property type="entry name" value="Peptidase_M20"/>
    <property type="match status" value="1"/>
</dbReference>
<dbReference type="Proteomes" id="UP001172673">
    <property type="component" value="Unassembled WGS sequence"/>
</dbReference>
<dbReference type="InterPro" id="IPR002933">
    <property type="entry name" value="Peptidase_M20"/>
</dbReference>